<dbReference type="AlphaFoldDB" id="A0A9W8JEU9"/>
<feature type="region of interest" description="Disordered" evidence="1">
    <location>
        <begin position="1"/>
        <end position="21"/>
    </location>
</feature>
<dbReference type="OrthoDB" id="3218065at2759"/>
<sequence length="540" mass="60647">MPRKKQSKINAAAHARRARLERDNNVVTPLQTQTTKKLNDEPTETCNWDGTVNHELSSDSEFCYTDSDLAECSDEDDQVSEMEGDDLHRAANRELEVQIVELKKMGVFERLMKTAKEFTTKLWKKAEDRQRSGVNTGSSKRTKQRRDKNLRDKEKEDKELRKSKSASFMRNFVTRGVRVAARSEADLAEGSSTMVLDDPHQLPGSMPSLISLSDSSSIVGHYREMPAAAGIDTDEIFMGYASDIEIDDATAQGYALSGEESGLESESEMDDTPSMPTNMPSMPANEPSMPADIPSFADIDIFPVQAPPPLKCRRLEIPVRAARERAKKEKLAKLAAALKDLEKVLRSKKVLEGGVSGLQAHRARAIQSCLVMMVKNGRKLMDASRRAAEGQGFGTEYGGRVLRQWVKVWVGKRELPTSARGRHVKSFTLLNDPVVRAELRSYVRSNKWAVNPADLVALSQNKMVPMEAEKYLQNITEPEMPAGLKRYMELELFPRIGLKPGKGISLATARQWLRKEGFVYTEYKKGLYYDGHERPDVVEY</sequence>
<feature type="compositionally biased region" description="Low complexity" evidence="1">
    <location>
        <begin position="272"/>
        <end position="283"/>
    </location>
</feature>
<evidence type="ECO:0000256" key="1">
    <source>
        <dbReference type="SAM" id="MobiDB-lite"/>
    </source>
</evidence>
<evidence type="ECO:0000313" key="3">
    <source>
        <dbReference type="Proteomes" id="UP001140091"/>
    </source>
</evidence>
<dbReference type="Proteomes" id="UP001140091">
    <property type="component" value="Unassembled WGS sequence"/>
</dbReference>
<dbReference type="PANTHER" id="PTHR35871">
    <property type="entry name" value="EXPRESSED PROTEIN"/>
    <property type="match status" value="1"/>
</dbReference>
<reference evidence="2" key="1">
    <citation type="submission" date="2022-06" db="EMBL/GenBank/DDBJ databases">
        <title>Genome Sequence of Candolleomyces eurysporus.</title>
        <authorList>
            <person name="Buettner E."/>
        </authorList>
    </citation>
    <scope>NUCLEOTIDE SEQUENCE</scope>
    <source>
        <strain evidence="2">VTCC 930004</strain>
    </source>
</reference>
<gene>
    <name evidence="2" type="ORF">H1R20_g7503</name>
</gene>
<name>A0A9W8JEU9_9AGAR</name>
<feature type="region of interest" description="Disordered" evidence="1">
    <location>
        <begin position="256"/>
        <end position="289"/>
    </location>
</feature>
<proteinExistence type="predicted"/>
<feature type="compositionally biased region" description="Basic and acidic residues" evidence="1">
    <location>
        <begin position="147"/>
        <end position="162"/>
    </location>
</feature>
<evidence type="ECO:0000313" key="2">
    <source>
        <dbReference type="EMBL" id="KAJ2929590.1"/>
    </source>
</evidence>
<protein>
    <submittedName>
        <fullName evidence="2">Uncharacterized protein</fullName>
    </submittedName>
</protein>
<comment type="caution">
    <text evidence="2">The sequence shown here is derived from an EMBL/GenBank/DDBJ whole genome shotgun (WGS) entry which is preliminary data.</text>
</comment>
<dbReference type="PANTHER" id="PTHR35871:SF1">
    <property type="entry name" value="CXC1-LIKE CYSTEINE CLUSTER ASSOCIATED WITH KDZ TRANSPOSASES DOMAIN-CONTAINING PROTEIN"/>
    <property type="match status" value="1"/>
</dbReference>
<organism evidence="2 3">
    <name type="scientific">Candolleomyces eurysporus</name>
    <dbReference type="NCBI Taxonomy" id="2828524"/>
    <lineage>
        <taxon>Eukaryota</taxon>
        <taxon>Fungi</taxon>
        <taxon>Dikarya</taxon>
        <taxon>Basidiomycota</taxon>
        <taxon>Agaricomycotina</taxon>
        <taxon>Agaricomycetes</taxon>
        <taxon>Agaricomycetidae</taxon>
        <taxon>Agaricales</taxon>
        <taxon>Agaricineae</taxon>
        <taxon>Psathyrellaceae</taxon>
        <taxon>Candolleomyces</taxon>
    </lineage>
</organism>
<accession>A0A9W8JEU9</accession>
<feature type="compositionally biased region" description="Acidic residues" evidence="1">
    <location>
        <begin position="261"/>
        <end position="271"/>
    </location>
</feature>
<dbReference type="EMBL" id="JANBPK010000866">
    <property type="protein sequence ID" value="KAJ2929590.1"/>
    <property type="molecule type" value="Genomic_DNA"/>
</dbReference>
<feature type="region of interest" description="Disordered" evidence="1">
    <location>
        <begin position="126"/>
        <end position="163"/>
    </location>
</feature>
<feature type="non-terminal residue" evidence="2">
    <location>
        <position position="540"/>
    </location>
</feature>
<keyword evidence="3" id="KW-1185">Reference proteome</keyword>